<evidence type="ECO:0000313" key="10">
    <source>
        <dbReference type="Proteomes" id="UP001139971"/>
    </source>
</evidence>
<evidence type="ECO:0000256" key="1">
    <source>
        <dbReference type="ARBA" id="ARBA00004651"/>
    </source>
</evidence>
<evidence type="ECO:0000256" key="5">
    <source>
        <dbReference type="ARBA" id="ARBA00022692"/>
    </source>
</evidence>
<comment type="subcellular location">
    <subcellularLocation>
        <location evidence="1">Cell membrane</location>
        <topology evidence="1">Multi-pass membrane protein</topology>
    </subcellularLocation>
</comment>
<dbReference type="PANTHER" id="PTHR33908">
    <property type="entry name" value="MANNOSYLTRANSFERASE YKCB-RELATED"/>
    <property type="match status" value="1"/>
</dbReference>
<evidence type="ECO:0000256" key="2">
    <source>
        <dbReference type="ARBA" id="ARBA00022475"/>
    </source>
</evidence>
<accession>A0A9X3YM94</accession>
<proteinExistence type="predicted"/>
<keyword evidence="10" id="KW-1185">Reference proteome</keyword>
<sequence length="296" mass="31692">MRGIAGFLAGIATGAAILAKSLLTPFWPLFAVLLWRRERPRLDVRIAALFVAGVIATIAVPLARGWQATGKPMVADSSAFNIVGGLADRWRSDYVGDSVGVLLGEWFAAGATPAERNAAFLDRARRVVDERGVVATIEGQLSKQYFRLFNAKTLLLSQLPGAACAGYTGAYREAAPALVSTLTLWSDAAHALTLAAFAFGLALWRRWREPLPWLALAFFAYQLALYLPLHVKARFLLPMLPFLCAFGASFLASLARPEPGAAVALRGAWRRLAGASLAALLLALAFAAPLLDLSCA</sequence>
<reference evidence="9" key="1">
    <citation type="submission" date="2023-02" db="EMBL/GenBank/DDBJ databases">
        <title>Tahibacter soli sp. nov. isolated from soil.</title>
        <authorList>
            <person name="Baek J.H."/>
            <person name="Lee J.K."/>
            <person name="Choi D.G."/>
            <person name="Jeon C.O."/>
        </authorList>
    </citation>
    <scope>NUCLEOTIDE SEQUENCE</scope>
    <source>
        <strain evidence="9">BL</strain>
    </source>
</reference>
<dbReference type="AlphaFoldDB" id="A0A9X3YM94"/>
<feature type="transmembrane region" description="Helical" evidence="8">
    <location>
        <begin position="43"/>
        <end position="63"/>
    </location>
</feature>
<evidence type="ECO:0000256" key="3">
    <source>
        <dbReference type="ARBA" id="ARBA00022676"/>
    </source>
</evidence>
<dbReference type="InterPro" id="IPR050297">
    <property type="entry name" value="LipidA_mod_glycosyltrf_83"/>
</dbReference>
<dbReference type="PANTHER" id="PTHR33908:SF11">
    <property type="entry name" value="MEMBRANE PROTEIN"/>
    <property type="match status" value="1"/>
</dbReference>
<feature type="transmembrane region" description="Helical" evidence="8">
    <location>
        <begin position="182"/>
        <end position="204"/>
    </location>
</feature>
<keyword evidence="4" id="KW-0808">Transferase</keyword>
<dbReference type="Proteomes" id="UP001139971">
    <property type="component" value="Unassembled WGS sequence"/>
</dbReference>
<dbReference type="GO" id="GO:0016763">
    <property type="term" value="F:pentosyltransferase activity"/>
    <property type="evidence" value="ECO:0007669"/>
    <property type="project" value="TreeGrafter"/>
</dbReference>
<evidence type="ECO:0000256" key="8">
    <source>
        <dbReference type="SAM" id="Phobius"/>
    </source>
</evidence>
<keyword evidence="6 8" id="KW-1133">Transmembrane helix</keyword>
<evidence type="ECO:0000313" key="9">
    <source>
        <dbReference type="EMBL" id="MDC8013855.1"/>
    </source>
</evidence>
<feature type="transmembrane region" description="Helical" evidence="8">
    <location>
        <begin position="272"/>
        <end position="291"/>
    </location>
</feature>
<dbReference type="GO" id="GO:0005886">
    <property type="term" value="C:plasma membrane"/>
    <property type="evidence" value="ECO:0007669"/>
    <property type="project" value="UniProtKB-SubCell"/>
</dbReference>
<gene>
    <name evidence="9" type="ORF">OD750_015030</name>
</gene>
<name>A0A9X3YM94_9GAMM</name>
<keyword evidence="2" id="KW-1003">Cell membrane</keyword>
<comment type="caution">
    <text evidence="9">The sequence shown here is derived from an EMBL/GenBank/DDBJ whole genome shotgun (WGS) entry which is preliminary data.</text>
</comment>
<feature type="transmembrane region" description="Helical" evidence="8">
    <location>
        <begin position="235"/>
        <end position="252"/>
    </location>
</feature>
<keyword evidence="3" id="KW-0328">Glycosyltransferase</keyword>
<feature type="transmembrane region" description="Helical" evidence="8">
    <location>
        <begin position="153"/>
        <end position="170"/>
    </location>
</feature>
<evidence type="ECO:0000256" key="4">
    <source>
        <dbReference type="ARBA" id="ARBA00022679"/>
    </source>
</evidence>
<keyword evidence="7 8" id="KW-0472">Membrane</keyword>
<keyword evidence="5 8" id="KW-0812">Transmembrane</keyword>
<dbReference type="GO" id="GO:0009103">
    <property type="term" value="P:lipopolysaccharide biosynthetic process"/>
    <property type="evidence" value="ECO:0007669"/>
    <property type="project" value="UniProtKB-ARBA"/>
</dbReference>
<feature type="transmembrane region" description="Helical" evidence="8">
    <location>
        <begin position="211"/>
        <end position="229"/>
    </location>
</feature>
<evidence type="ECO:0000256" key="6">
    <source>
        <dbReference type="ARBA" id="ARBA00022989"/>
    </source>
</evidence>
<dbReference type="RefSeq" id="WP_263541500.1">
    <property type="nucleotide sequence ID" value="NZ_JAOVZO020000018.1"/>
</dbReference>
<evidence type="ECO:0000256" key="7">
    <source>
        <dbReference type="ARBA" id="ARBA00023136"/>
    </source>
</evidence>
<dbReference type="EMBL" id="JAOVZO020000018">
    <property type="protein sequence ID" value="MDC8013855.1"/>
    <property type="molecule type" value="Genomic_DNA"/>
</dbReference>
<organism evidence="9 10">
    <name type="scientific">Tahibacter soli</name>
    <dbReference type="NCBI Taxonomy" id="2983605"/>
    <lineage>
        <taxon>Bacteria</taxon>
        <taxon>Pseudomonadati</taxon>
        <taxon>Pseudomonadota</taxon>
        <taxon>Gammaproteobacteria</taxon>
        <taxon>Lysobacterales</taxon>
        <taxon>Rhodanobacteraceae</taxon>
        <taxon>Tahibacter</taxon>
    </lineage>
</organism>
<protein>
    <submittedName>
        <fullName evidence="9">Uncharacterized protein</fullName>
    </submittedName>
</protein>